<gene>
    <name evidence="1" type="ordered locus">Shel_24430</name>
</gene>
<dbReference type="HOGENOM" id="CLU_064733_0_0_11"/>
<evidence type="ECO:0008006" key="3">
    <source>
        <dbReference type="Google" id="ProtNLM"/>
    </source>
</evidence>
<dbReference type="STRING" id="471855.Shel_24430"/>
<dbReference type="PANTHER" id="PTHR41317:SF1">
    <property type="entry name" value="PD-(D_E)XK NUCLEASE FAMILY TRANSPOSASE"/>
    <property type="match status" value="1"/>
</dbReference>
<sequence length="323" mass="37177">MTNPSNTAHENTCKPRTDRIDPLFNDVFIRLFGKEESRTVTKSLVNAILRAAEIEEIGDIDSISAEHTSFGGSINCRSSRFDVRIVSENRHIDLEAERHENEVDNRSLLYASRLLDEAMPKGRIDFMKFPQVIIITLYDADPIVPDEDAFISVSRLKRKVGEHEYDVTDRMLFVLVELRKFRARYNQLTDKVLEDELLSWLYLLTEGYRDERESEAIMEKFPTIEEFAELYGFALGDPKLKQAYDDYESAFIMESSRKAYHIRKEREAREDGYKAGVQQGLEQGMQNALVSLVRDGIIPNSEAAKRLNMSLDEFNAILANDES</sequence>
<reference evidence="1 2" key="1">
    <citation type="journal article" date="2009" name="Stand. Genomic Sci.">
        <title>Complete genome sequence of Slackia heliotrinireducens type strain (RHS 1).</title>
        <authorList>
            <person name="Pukall R."/>
            <person name="Lapidus A."/>
            <person name="Nolan M."/>
            <person name="Copeland A."/>
            <person name="Glavina Del Rio T."/>
            <person name="Lucas S."/>
            <person name="Chen F."/>
            <person name="Tice H."/>
            <person name="Cheng J.F."/>
            <person name="Chertkov O."/>
            <person name="Bruce D."/>
            <person name="Goodwin L."/>
            <person name="Kuske C."/>
            <person name="Brettin T."/>
            <person name="Detter J.C."/>
            <person name="Han C."/>
            <person name="Pitluck S."/>
            <person name="Pati A."/>
            <person name="Mavrommatis K."/>
            <person name="Ivanova N."/>
            <person name="Ovchinnikova G."/>
            <person name="Chen A."/>
            <person name="Palaniappan K."/>
            <person name="Schneider S."/>
            <person name="Rohde M."/>
            <person name="Chain P."/>
            <person name="D'haeseleer P."/>
            <person name="Goker M."/>
            <person name="Bristow J."/>
            <person name="Eisen J.A."/>
            <person name="Markowitz V."/>
            <person name="Kyrpides N.C."/>
            <person name="Klenk H.P."/>
            <person name="Hugenholtz P."/>
        </authorList>
    </citation>
    <scope>NUCLEOTIDE SEQUENCE [LARGE SCALE GENOMIC DNA]</scope>
    <source>
        <strain evidence="2">ATCC 29202 / DSM 20476 / NCTC 11029 / RHS 1</strain>
    </source>
</reference>
<dbReference type="eggNOG" id="COG5464">
    <property type="taxonomic scope" value="Bacteria"/>
</dbReference>
<evidence type="ECO:0000313" key="2">
    <source>
        <dbReference type="Proteomes" id="UP000002026"/>
    </source>
</evidence>
<protein>
    <recommendedName>
        <fullName evidence="3">Rpn family recombination-promoting nuclease/putative transposase</fullName>
    </recommendedName>
</protein>
<dbReference type="Pfam" id="PF12784">
    <property type="entry name" value="PDDEXK_2"/>
    <property type="match status" value="1"/>
</dbReference>
<keyword evidence="2" id="KW-1185">Reference proteome</keyword>
<name>C7N210_SLAHD</name>
<organism evidence="1 2">
    <name type="scientific">Slackia heliotrinireducens (strain ATCC 29202 / DSM 20476 / NCTC 11029 / RHS 1)</name>
    <name type="common">Peptococcus heliotrinreducens</name>
    <dbReference type="NCBI Taxonomy" id="471855"/>
    <lineage>
        <taxon>Bacteria</taxon>
        <taxon>Bacillati</taxon>
        <taxon>Actinomycetota</taxon>
        <taxon>Coriobacteriia</taxon>
        <taxon>Eggerthellales</taxon>
        <taxon>Eggerthellaceae</taxon>
        <taxon>Slackia</taxon>
    </lineage>
</organism>
<dbReference type="RefSeq" id="WP_012799549.1">
    <property type="nucleotide sequence ID" value="NC_013165.1"/>
</dbReference>
<dbReference type="AlphaFoldDB" id="C7N210"/>
<dbReference type="KEGG" id="shi:Shel_24430"/>
<accession>C7N210</accession>
<dbReference type="PANTHER" id="PTHR41317">
    <property type="entry name" value="PD-(D_E)XK NUCLEASE FAMILY TRANSPOSASE"/>
    <property type="match status" value="1"/>
</dbReference>
<dbReference type="Proteomes" id="UP000002026">
    <property type="component" value="Chromosome"/>
</dbReference>
<proteinExistence type="predicted"/>
<dbReference type="EMBL" id="CP001684">
    <property type="protein sequence ID" value="ACV23451.1"/>
    <property type="molecule type" value="Genomic_DNA"/>
</dbReference>
<evidence type="ECO:0000313" key="1">
    <source>
        <dbReference type="EMBL" id="ACV23451.1"/>
    </source>
</evidence>